<dbReference type="RefSeq" id="WP_067977950.1">
    <property type="nucleotide sequence ID" value="NZ_VMSD01000001.1"/>
</dbReference>
<keyword evidence="1" id="KW-0805">Transcription regulation</keyword>
<evidence type="ECO:0000313" key="6">
    <source>
        <dbReference type="EMBL" id="KAF0849596.1"/>
    </source>
</evidence>
<evidence type="ECO:0000256" key="1">
    <source>
        <dbReference type="ARBA" id="ARBA00023015"/>
    </source>
</evidence>
<evidence type="ECO:0000313" key="7">
    <source>
        <dbReference type="Proteomes" id="UP000798951"/>
    </source>
</evidence>
<dbReference type="PANTHER" id="PTHR30055">
    <property type="entry name" value="HTH-TYPE TRANSCRIPTIONAL REGULATOR RUTR"/>
    <property type="match status" value="1"/>
</dbReference>
<dbReference type="EMBL" id="VMSD01000001">
    <property type="protein sequence ID" value="KAF0849596.1"/>
    <property type="molecule type" value="Genomic_DNA"/>
</dbReference>
<dbReference type="Gene3D" id="1.10.357.10">
    <property type="entry name" value="Tetracycline Repressor, domain 2"/>
    <property type="match status" value="1"/>
</dbReference>
<comment type="caution">
    <text evidence="6">The sequence shown here is derived from an EMBL/GenBank/DDBJ whole genome shotgun (WGS) entry which is preliminary data.</text>
</comment>
<proteinExistence type="predicted"/>
<evidence type="ECO:0000259" key="5">
    <source>
        <dbReference type="PROSITE" id="PS50977"/>
    </source>
</evidence>
<evidence type="ECO:0000256" key="3">
    <source>
        <dbReference type="ARBA" id="ARBA00023163"/>
    </source>
</evidence>
<feature type="DNA-binding region" description="H-T-H motif" evidence="4">
    <location>
        <begin position="49"/>
        <end position="68"/>
    </location>
</feature>
<gene>
    <name evidence="6" type="ORF">FNL39_1011038</name>
</gene>
<evidence type="ECO:0000256" key="4">
    <source>
        <dbReference type="PROSITE-ProRule" id="PRU00335"/>
    </source>
</evidence>
<dbReference type="Pfam" id="PF00440">
    <property type="entry name" value="TetR_N"/>
    <property type="match status" value="1"/>
</dbReference>
<organism evidence="6 7">
    <name type="scientific">Nocardia caishijiensis</name>
    <dbReference type="NCBI Taxonomy" id="184756"/>
    <lineage>
        <taxon>Bacteria</taxon>
        <taxon>Bacillati</taxon>
        <taxon>Actinomycetota</taxon>
        <taxon>Actinomycetes</taxon>
        <taxon>Mycobacteriales</taxon>
        <taxon>Nocardiaceae</taxon>
        <taxon>Nocardia</taxon>
    </lineage>
</organism>
<name>A0ABQ6YVS2_9NOCA</name>
<reference evidence="6 7" key="1">
    <citation type="submission" date="2019-07" db="EMBL/GenBank/DDBJ databases">
        <title>Genomic Encyclopedia of Type Strains, Phase IV (KMG-IV): sequencing the most valuable type-strain genomes for metagenomic binning, comparative biology and taxonomic classification.</title>
        <authorList>
            <person name="Goeker M."/>
        </authorList>
    </citation>
    <scope>NUCLEOTIDE SEQUENCE [LARGE SCALE GENOMIC DNA]</scope>
    <source>
        <strain evidence="6 7">DSM 44831</strain>
    </source>
</reference>
<feature type="domain" description="HTH tetR-type" evidence="5">
    <location>
        <begin position="26"/>
        <end position="86"/>
    </location>
</feature>
<dbReference type="Proteomes" id="UP000798951">
    <property type="component" value="Unassembled WGS sequence"/>
</dbReference>
<dbReference type="InterPro" id="IPR050109">
    <property type="entry name" value="HTH-type_TetR-like_transc_reg"/>
</dbReference>
<dbReference type="Gene3D" id="1.10.10.60">
    <property type="entry name" value="Homeodomain-like"/>
    <property type="match status" value="1"/>
</dbReference>
<dbReference type="PRINTS" id="PR00455">
    <property type="entry name" value="HTHTETR"/>
</dbReference>
<dbReference type="SUPFAM" id="SSF46689">
    <property type="entry name" value="Homeodomain-like"/>
    <property type="match status" value="1"/>
</dbReference>
<accession>A0ABQ6YVS2</accession>
<keyword evidence="7" id="KW-1185">Reference proteome</keyword>
<dbReference type="InterPro" id="IPR001647">
    <property type="entry name" value="HTH_TetR"/>
</dbReference>
<evidence type="ECO:0000256" key="2">
    <source>
        <dbReference type="ARBA" id="ARBA00023125"/>
    </source>
</evidence>
<keyword evidence="3" id="KW-0804">Transcription</keyword>
<keyword evidence="2 4" id="KW-0238">DNA-binding</keyword>
<protein>
    <submittedName>
        <fullName evidence="6">TetR family transcriptional regulator</fullName>
    </submittedName>
</protein>
<dbReference type="PANTHER" id="PTHR30055:SF238">
    <property type="entry name" value="MYCOFACTOCIN BIOSYNTHESIS TRANSCRIPTIONAL REGULATOR MFTR-RELATED"/>
    <property type="match status" value="1"/>
</dbReference>
<sequence length="215" mass="23377">MSDESTSTLRQLPRGRHRLSREEVVASQRERILVAMGEAMCESGYVGTPVAAVLKRAGVSRETFYEQFRSKEDCFRAAFDRASQLLSDRLQATIAELADADAPTRMDRILTAYFQHLIDDPAAARLFLVEVYAAGPAAIAARMDLQHRFVTVVAAMLGAETDEQRFACATLAAAIGAMVTGKISGGQLDSLWELKDQLIALAQRSGTVYGNAFAG</sequence>
<dbReference type="InterPro" id="IPR009057">
    <property type="entry name" value="Homeodomain-like_sf"/>
</dbReference>
<dbReference type="PROSITE" id="PS50977">
    <property type="entry name" value="HTH_TETR_2"/>
    <property type="match status" value="1"/>
</dbReference>